<keyword evidence="4" id="KW-0808">Transferase</keyword>
<dbReference type="InterPro" id="IPR007213">
    <property type="entry name" value="Ppm1/Ppm2/Tcmp"/>
</dbReference>
<sequence>MAARASRTAEGVAVLRAVHQLVDPPPRLVDDPVSVRLLTSDERRVVDEHPERFDSPRARALRTHVLLRSRWAEEELERAVRAGTDQYVVLGAGLDTFAYRRPAWAGGLRVFEVDQPASQAAKRERLRAAGLPEPAGTVYGAVDLESEPLSQALDRIGVDGGRPLFTSWLGVAMYLSPDAVRSVLEVLARYPAGSGLVLSYARPLPPGAGPGWIADRAAGLGEPFRSFHEPDEMVAELRAAGFRSVHLLSPQEAADRWFGDRPGGLTAPSRISMAAASV</sequence>
<proteinExistence type="inferred from homology"/>
<reference evidence="7" key="1">
    <citation type="journal article" date="2014" name="Int. J. Syst. Evol. Microbiol.">
        <title>Complete genome sequence of Corynebacterium casei LMG S-19264T (=DSM 44701T), isolated from a smear-ripened cheese.</title>
        <authorList>
            <consortium name="US DOE Joint Genome Institute (JGI-PGF)"/>
            <person name="Walter F."/>
            <person name="Albersmeier A."/>
            <person name="Kalinowski J."/>
            <person name="Ruckert C."/>
        </authorList>
    </citation>
    <scope>NUCLEOTIDE SEQUENCE</scope>
    <source>
        <strain evidence="7">CGMCC 4.7308</strain>
    </source>
</reference>
<name>A0A917WFZ9_9ACTN</name>
<keyword evidence="5 6" id="KW-0949">S-adenosyl-L-methionine</keyword>
<evidence type="ECO:0000313" key="8">
    <source>
        <dbReference type="Proteomes" id="UP000655208"/>
    </source>
</evidence>
<dbReference type="Gene3D" id="3.40.50.150">
    <property type="entry name" value="Vaccinia Virus protein VP39"/>
    <property type="match status" value="1"/>
</dbReference>
<dbReference type="InterPro" id="IPR029063">
    <property type="entry name" value="SAM-dependent_MTases_sf"/>
</dbReference>
<dbReference type="GO" id="GO:0008168">
    <property type="term" value="F:methyltransferase activity"/>
    <property type="evidence" value="ECO:0007669"/>
    <property type="project" value="UniProtKB-UniRule"/>
</dbReference>
<comment type="similarity">
    <text evidence="2 6">Belongs to the UPF0677 family.</text>
</comment>
<evidence type="ECO:0000256" key="6">
    <source>
        <dbReference type="RuleBase" id="RU362030"/>
    </source>
</evidence>
<dbReference type="EC" id="2.1.1.-" evidence="6"/>
<dbReference type="NCBIfam" id="TIGR00027">
    <property type="entry name" value="mthyl_TIGR00027"/>
    <property type="match status" value="1"/>
</dbReference>
<dbReference type="Proteomes" id="UP000655208">
    <property type="component" value="Unassembled WGS sequence"/>
</dbReference>
<dbReference type="RefSeq" id="WP_188941317.1">
    <property type="nucleotide sequence ID" value="NZ_BMNA01000003.1"/>
</dbReference>
<dbReference type="AlphaFoldDB" id="A0A917WFZ9"/>
<evidence type="ECO:0000256" key="5">
    <source>
        <dbReference type="ARBA" id="ARBA00022691"/>
    </source>
</evidence>
<dbReference type="SUPFAM" id="SSF53335">
    <property type="entry name" value="S-adenosyl-L-methionine-dependent methyltransferases"/>
    <property type="match status" value="1"/>
</dbReference>
<dbReference type="Pfam" id="PF04072">
    <property type="entry name" value="LCM"/>
    <property type="match status" value="1"/>
</dbReference>
<accession>A0A917WFZ9</accession>
<evidence type="ECO:0000256" key="2">
    <source>
        <dbReference type="ARBA" id="ARBA00008138"/>
    </source>
</evidence>
<dbReference type="EMBL" id="BMNA01000003">
    <property type="protein sequence ID" value="GGL99781.1"/>
    <property type="molecule type" value="Genomic_DNA"/>
</dbReference>
<dbReference type="GO" id="GO:0032259">
    <property type="term" value="P:methylation"/>
    <property type="evidence" value="ECO:0007669"/>
    <property type="project" value="UniProtKB-KW"/>
</dbReference>
<dbReference type="PANTHER" id="PTHR43619">
    <property type="entry name" value="S-ADENOSYL-L-METHIONINE-DEPENDENT METHYLTRANSFERASE YKTD-RELATED"/>
    <property type="match status" value="1"/>
</dbReference>
<gene>
    <name evidence="7" type="ORF">GCM10011594_19670</name>
</gene>
<comment type="function">
    <text evidence="1 6">Exhibits S-adenosyl-L-methionine-dependent methyltransferase activity.</text>
</comment>
<keyword evidence="3 6" id="KW-0489">Methyltransferase</keyword>
<dbReference type="InterPro" id="IPR011610">
    <property type="entry name" value="SAM_mthyl_Trfase_ML2640-like"/>
</dbReference>
<comment type="caution">
    <text evidence="7">The sequence shown here is derived from an EMBL/GenBank/DDBJ whole genome shotgun (WGS) entry which is preliminary data.</text>
</comment>
<evidence type="ECO:0000256" key="3">
    <source>
        <dbReference type="ARBA" id="ARBA00022603"/>
    </source>
</evidence>
<evidence type="ECO:0000256" key="1">
    <source>
        <dbReference type="ARBA" id="ARBA00003907"/>
    </source>
</evidence>
<evidence type="ECO:0000256" key="4">
    <source>
        <dbReference type="ARBA" id="ARBA00022679"/>
    </source>
</evidence>
<reference evidence="7" key="2">
    <citation type="submission" date="2020-09" db="EMBL/GenBank/DDBJ databases">
        <authorList>
            <person name="Sun Q."/>
            <person name="Zhou Y."/>
        </authorList>
    </citation>
    <scope>NUCLEOTIDE SEQUENCE</scope>
    <source>
        <strain evidence="7">CGMCC 4.7308</strain>
    </source>
</reference>
<organism evidence="7 8">
    <name type="scientific">Nakamurella endophytica</name>
    <dbReference type="NCBI Taxonomy" id="1748367"/>
    <lineage>
        <taxon>Bacteria</taxon>
        <taxon>Bacillati</taxon>
        <taxon>Actinomycetota</taxon>
        <taxon>Actinomycetes</taxon>
        <taxon>Nakamurellales</taxon>
        <taxon>Nakamurellaceae</taxon>
        <taxon>Nakamurella</taxon>
    </lineage>
</organism>
<evidence type="ECO:0000313" key="7">
    <source>
        <dbReference type="EMBL" id="GGL99781.1"/>
    </source>
</evidence>
<dbReference type="PANTHER" id="PTHR43619:SF2">
    <property type="entry name" value="S-ADENOSYL-L-METHIONINE-DEPENDENT METHYLTRANSFERASES SUPERFAMILY PROTEIN"/>
    <property type="match status" value="1"/>
</dbReference>
<keyword evidence="8" id="KW-1185">Reference proteome</keyword>
<protein>
    <recommendedName>
        <fullName evidence="6">S-adenosyl-L-methionine-dependent methyltransferase</fullName>
        <ecNumber evidence="6">2.1.1.-</ecNumber>
    </recommendedName>
</protein>